<comment type="caution">
    <text evidence="2">The sequence shown here is derived from an EMBL/GenBank/DDBJ whole genome shotgun (WGS) entry which is preliminary data.</text>
</comment>
<evidence type="ECO:0000313" key="2">
    <source>
        <dbReference type="EMBL" id="KAL3644412.1"/>
    </source>
</evidence>
<name>A0ABD3DQP8_9LAMI</name>
<organism evidence="2 3">
    <name type="scientific">Castilleja foliolosa</name>
    <dbReference type="NCBI Taxonomy" id="1961234"/>
    <lineage>
        <taxon>Eukaryota</taxon>
        <taxon>Viridiplantae</taxon>
        <taxon>Streptophyta</taxon>
        <taxon>Embryophyta</taxon>
        <taxon>Tracheophyta</taxon>
        <taxon>Spermatophyta</taxon>
        <taxon>Magnoliopsida</taxon>
        <taxon>eudicotyledons</taxon>
        <taxon>Gunneridae</taxon>
        <taxon>Pentapetalae</taxon>
        <taxon>asterids</taxon>
        <taxon>lamiids</taxon>
        <taxon>Lamiales</taxon>
        <taxon>Orobanchaceae</taxon>
        <taxon>Pedicularideae</taxon>
        <taxon>Castillejinae</taxon>
        <taxon>Castilleja</taxon>
    </lineage>
</organism>
<dbReference type="EMBL" id="JAVIJP010000015">
    <property type="protein sequence ID" value="KAL3644412.1"/>
    <property type="molecule type" value="Genomic_DNA"/>
</dbReference>
<dbReference type="PANTHER" id="PTHR31286:SF99">
    <property type="entry name" value="DUF4283 DOMAIN-CONTAINING PROTEIN"/>
    <property type="match status" value="1"/>
</dbReference>
<reference evidence="3" key="1">
    <citation type="journal article" date="2024" name="IScience">
        <title>Strigolactones Initiate the Formation of Haustorium-like Structures in Castilleja.</title>
        <authorList>
            <person name="Buerger M."/>
            <person name="Peterson D."/>
            <person name="Chory J."/>
        </authorList>
    </citation>
    <scope>NUCLEOTIDE SEQUENCE [LARGE SCALE GENOMIC DNA]</scope>
</reference>
<gene>
    <name evidence="2" type="ORF">CASFOL_012344</name>
</gene>
<dbReference type="InterPro" id="IPR040256">
    <property type="entry name" value="At4g02000-like"/>
</dbReference>
<dbReference type="AlphaFoldDB" id="A0ABD3DQP8"/>
<dbReference type="PANTHER" id="PTHR31286">
    <property type="entry name" value="GLYCINE-RICH CELL WALL STRUCTURAL PROTEIN 1.8-LIKE"/>
    <property type="match status" value="1"/>
</dbReference>
<accession>A0ABD3DQP8</accession>
<feature type="domain" description="DUF4283" evidence="1">
    <location>
        <begin position="67"/>
        <end position="148"/>
    </location>
</feature>
<proteinExistence type="predicted"/>
<dbReference type="Proteomes" id="UP001632038">
    <property type="component" value="Unassembled WGS sequence"/>
</dbReference>
<evidence type="ECO:0000259" key="1">
    <source>
        <dbReference type="Pfam" id="PF14111"/>
    </source>
</evidence>
<protein>
    <recommendedName>
        <fullName evidence="1">DUF4283 domain-containing protein</fullName>
    </recommendedName>
</protein>
<evidence type="ECO:0000313" key="3">
    <source>
        <dbReference type="Proteomes" id="UP001632038"/>
    </source>
</evidence>
<sequence length="215" mass="24673">MRPPPAADQAANNDTFKRSYAQVISSPRTMNTDWFSLKPIPFISQSTTYVNNLPTCIISTMELEQAEEQFQYALILRFSAGRPSLFDIKNHIYDNWGLSTDPVVTLLDARHVLLIAENQDDMIRSQTQPSHRINASLYRIFNWSRDFDYSTDSTIVPVWVSLPRLPISYKNPTLMRKIGTFLRVDDKTIKLNNALVARMCVELDVSKELPQGVWC</sequence>
<dbReference type="Pfam" id="PF14111">
    <property type="entry name" value="DUF4283"/>
    <property type="match status" value="1"/>
</dbReference>
<dbReference type="InterPro" id="IPR025558">
    <property type="entry name" value="DUF4283"/>
</dbReference>
<keyword evidence="3" id="KW-1185">Reference proteome</keyword>